<dbReference type="AlphaFoldDB" id="K7UPD3"/>
<protein>
    <submittedName>
        <fullName evidence="3 4">Uncharacterized protein</fullName>
    </submittedName>
</protein>
<dbReference type="OMA" id="WGQNAIC"/>
<keyword evidence="5" id="KW-1185">Reference proteome</keyword>
<proteinExistence type="evidence at protein level"/>
<gene>
    <name evidence="3" type="ORF">ZEAMMB73_Zm00001d053113</name>
</gene>
<dbReference type="EMBL" id="CM000780">
    <property type="protein sequence ID" value="AQK58781.1"/>
    <property type="molecule type" value="Genomic_DNA"/>
</dbReference>
<reference evidence="3" key="2">
    <citation type="submission" date="2015-12" db="EMBL/GenBank/DDBJ databases">
        <title>Update maize B73 reference genome by single molecule sequencing technologies.</title>
        <authorList>
            <consortium name="Maize Genome Sequencing Project"/>
            <person name="Ware D."/>
        </authorList>
    </citation>
    <scope>NUCLEOTIDE SEQUENCE</scope>
    <source>
        <tissue evidence="3">Seedling</tissue>
    </source>
</reference>
<dbReference type="HOGENOM" id="CLU_2174675_0_0_1"/>
<organism evidence="3">
    <name type="scientific">Zea mays</name>
    <name type="common">Maize</name>
    <dbReference type="NCBI Taxonomy" id="4577"/>
    <lineage>
        <taxon>Eukaryota</taxon>
        <taxon>Viridiplantae</taxon>
        <taxon>Streptophyta</taxon>
        <taxon>Embryophyta</taxon>
        <taxon>Tracheophyta</taxon>
        <taxon>Spermatophyta</taxon>
        <taxon>Magnoliopsida</taxon>
        <taxon>Liliopsida</taxon>
        <taxon>Poales</taxon>
        <taxon>Poaceae</taxon>
        <taxon>PACMAD clade</taxon>
        <taxon>Panicoideae</taxon>
        <taxon>Andropogonodae</taxon>
        <taxon>Andropogoneae</taxon>
        <taxon>Tripsacinae</taxon>
        <taxon>Zea</taxon>
    </lineage>
</organism>
<evidence type="ECO:0000256" key="1">
    <source>
        <dbReference type="SAM" id="MobiDB-lite"/>
    </source>
</evidence>
<evidence type="ECO:0007829" key="6">
    <source>
        <dbReference type="PeptideAtlas" id="K7UPD3"/>
    </source>
</evidence>
<sequence>MSSSKQVVVATVALALLLHASHLAAGAEGETVTPLSTCETPICVPCWGKNQVCIAACVALRYTGGFCNGDTCVCTKQCLAEAEAVAEAGGPSPPPVQPPPLGKRGMGMLK</sequence>
<reference evidence="4" key="4">
    <citation type="submission" date="2021-05" db="UniProtKB">
        <authorList>
            <consortium name="EnsemblPlants"/>
        </authorList>
    </citation>
    <scope>IDENTIFICATION</scope>
    <source>
        <strain evidence="4">cv. B73</strain>
    </source>
</reference>
<evidence type="ECO:0000313" key="5">
    <source>
        <dbReference type="Proteomes" id="UP000007305"/>
    </source>
</evidence>
<reference evidence="5" key="1">
    <citation type="journal article" date="2009" name="Science">
        <title>The B73 maize genome: complexity, diversity, and dynamics.</title>
        <authorList>
            <person name="Schnable P.S."/>
            <person name="Ware D."/>
            <person name="Fulton R.S."/>
            <person name="Stein J.C."/>
            <person name="Wei F."/>
            <person name="Pasternak S."/>
            <person name="Liang C."/>
            <person name="Zhang J."/>
            <person name="Fulton L."/>
            <person name="Graves T.A."/>
            <person name="Minx P."/>
            <person name="Reily A.D."/>
            <person name="Courtney L."/>
            <person name="Kruchowski S.S."/>
            <person name="Tomlinson C."/>
            <person name="Strong C."/>
            <person name="Delehaunty K."/>
            <person name="Fronick C."/>
            <person name="Courtney B."/>
            <person name="Rock S.M."/>
            <person name="Belter E."/>
            <person name="Du F."/>
            <person name="Kim K."/>
            <person name="Abbott R.M."/>
            <person name="Cotton M."/>
            <person name="Levy A."/>
            <person name="Marchetto P."/>
            <person name="Ochoa K."/>
            <person name="Jackson S.M."/>
            <person name="Gillam B."/>
            <person name="Chen W."/>
            <person name="Yan L."/>
            <person name="Higginbotham J."/>
            <person name="Cardenas M."/>
            <person name="Waligorski J."/>
            <person name="Applebaum E."/>
            <person name="Phelps L."/>
            <person name="Falcone J."/>
            <person name="Kanchi K."/>
            <person name="Thane T."/>
            <person name="Scimone A."/>
            <person name="Thane N."/>
            <person name="Henke J."/>
            <person name="Wang T."/>
            <person name="Ruppert J."/>
            <person name="Shah N."/>
            <person name="Rotter K."/>
            <person name="Hodges J."/>
            <person name="Ingenthron E."/>
            <person name="Cordes M."/>
            <person name="Kohlberg S."/>
            <person name="Sgro J."/>
            <person name="Delgado B."/>
            <person name="Mead K."/>
            <person name="Chinwalla A."/>
            <person name="Leonard S."/>
            <person name="Crouse K."/>
            <person name="Collura K."/>
            <person name="Kudrna D."/>
            <person name="Currie J."/>
            <person name="He R."/>
            <person name="Angelova A."/>
            <person name="Rajasekar S."/>
            <person name="Mueller T."/>
            <person name="Lomeli R."/>
            <person name="Scara G."/>
            <person name="Ko A."/>
            <person name="Delaney K."/>
            <person name="Wissotski M."/>
            <person name="Lopez G."/>
            <person name="Campos D."/>
            <person name="Braidotti M."/>
            <person name="Ashley E."/>
            <person name="Golser W."/>
            <person name="Kim H."/>
            <person name="Lee S."/>
            <person name="Lin J."/>
            <person name="Dujmic Z."/>
            <person name="Kim W."/>
            <person name="Talag J."/>
            <person name="Zuccolo A."/>
            <person name="Fan C."/>
            <person name="Sebastian A."/>
            <person name="Kramer M."/>
            <person name="Spiegel L."/>
            <person name="Nascimento L."/>
            <person name="Zutavern T."/>
            <person name="Miller B."/>
            <person name="Ambroise C."/>
            <person name="Muller S."/>
            <person name="Spooner W."/>
            <person name="Narechania A."/>
            <person name="Ren L."/>
            <person name="Wei S."/>
            <person name="Kumari S."/>
            <person name="Faga B."/>
            <person name="Levy M.J."/>
            <person name="McMahan L."/>
            <person name="Van Buren P."/>
            <person name="Vaughn M.W."/>
            <person name="Ying K."/>
            <person name="Yeh C.-T."/>
            <person name="Emrich S.J."/>
            <person name="Jia Y."/>
            <person name="Kalyanaraman A."/>
            <person name="Hsia A.-P."/>
            <person name="Barbazuk W.B."/>
            <person name="Baucom R.S."/>
            <person name="Brutnell T.P."/>
            <person name="Carpita N.C."/>
            <person name="Chaparro C."/>
            <person name="Chia J.-M."/>
            <person name="Deragon J.-M."/>
            <person name="Estill J.C."/>
            <person name="Fu Y."/>
            <person name="Jeddeloh J.A."/>
            <person name="Han Y."/>
            <person name="Lee H."/>
            <person name="Li P."/>
            <person name="Lisch D.R."/>
            <person name="Liu S."/>
            <person name="Liu Z."/>
            <person name="Nagel D.H."/>
            <person name="McCann M.C."/>
            <person name="SanMiguel P."/>
            <person name="Myers A.M."/>
            <person name="Nettleton D."/>
            <person name="Nguyen J."/>
            <person name="Penning B.W."/>
            <person name="Ponnala L."/>
            <person name="Schneider K.L."/>
            <person name="Schwartz D.C."/>
            <person name="Sharma A."/>
            <person name="Soderlund C."/>
            <person name="Springer N.M."/>
            <person name="Sun Q."/>
            <person name="Wang H."/>
            <person name="Waterman M."/>
            <person name="Westerman R."/>
            <person name="Wolfgruber T.K."/>
            <person name="Yang L."/>
            <person name="Yu Y."/>
            <person name="Zhang L."/>
            <person name="Zhou S."/>
            <person name="Zhu Q."/>
            <person name="Bennetzen J.L."/>
            <person name="Dawe R.K."/>
            <person name="Jiang J."/>
            <person name="Jiang N."/>
            <person name="Presting G.G."/>
            <person name="Wessler S.R."/>
            <person name="Aluru S."/>
            <person name="Martienssen R.A."/>
            <person name="Clifton S.W."/>
            <person name="McCombie W.R."/>
            <person name="Wing R.A."/>
            <person name="Wilson R.K."/>
        </authorList>
    </citation>
    <scope>NUCLEOTIDE SEQUENCE [LARGE SCALE GENOMIC DNA]</scope>
    <source>
        <strain evidence="5">cv. B73</strain>
    </source>
</reference>
<feature type="compositionally biased region" description="Pro residues" evidence="1">
    <location>
        <begin position="91"/>
        <end position="101"/>
    </location>
</feature>
<accession>K7UPD3</accession>
<dbReference type="Gramene" id="Zm00001eb201830_T001">
    <property type="protein sequence ID" value="Zm00001eb201830_P001"/>
    <property type="gene ID" value="Zm00001eb201830"/>
</dbReference>
<dbReference type="EnsemblPlants" id="Zm00001eb201830_T001">
    <property type="protein sequence ID" value="Zm00001eb201830_P001"/>
    <property type="gene ID" value="Zm00001eb201830"/>
</dbReference>
<feature type="chain" id="PRO_5010835803" evidence="2">
    <location>
        <begin position="30"/>
        <end position="110"/>
    </location>
</feature>
<feature type="region of interest" description="Disordered" evidence="1">
    <location>
        <begin position="85"/>
        <end position="110"/>
    </location>
</feature>
<dbReference type="SMR" id="K7UPD3"/>
<name>K7UPD3_MAIZE</name>
<dbReference type="PaxDb" id="4577-GRMZM2G138392_P01"/>
<reference evidence="4" key="3">
    <citation type="submission" date="2019-07" db="EMBL/GenBank/DDBJ databases">
        <authorList>
            <person name="Seetharam A."/>
            <person name="Woodhouse M."/>
            <person name="Cannon E."/>
        </authorList>
    </citation>
    <scope>NUCLEOTIDE SEQUENCE [LARGE SCALE GENOMIC DNA]</scope>
    <source>
        <strain evidence="4">cv. B73</strain>
    </source>
</reference>
<evidence type="ECO:0000313" key="4">
    <source>
        <dbReference type="EnsemblPlants" id="Zm00001eb201830_P001"/>
    </source>
</evidence>
<evidence type="ECO:0000313" key="3">
    <source>
        <dbReference type="EMBL" id="AQK58781.1"/>
    </source>
</evidence>
<keyword evidence="2" id="KW-0732">Signal</keyword>
<dbReference type="Proteomes" id="UP000007305">
    <property type="component" value="Chromosome 4"/>
</dbReference>
<keyword evidence="6" id="KW-1267">Proteomics identification</keyword>
<feature type="signal peptide" evidence="2">
    <location>
        <begin position="1"/>
        <end position="29"/>
    </location>
</feature>
<evidence type="ECO:0000256" key="2">
    <source>
        <dbReference type="SAM" id="SignalP"/>
    </source>
</evidence>